<evidence type="ECO:0000313" key="2">
    <source>
        <dbReference type="Proteomes" id="UP001155240"/>
    </source>
</evidence>
<dbReference type="Gene3D" id="2.40.420.20">
    <property type="match status" value="1"/>
</dbReference>
<dbReference type="AlphaFoldDB" id="A0A9X2E1I8"/>
<dbReference type="EMBL" id="JAMRYM010000037">
    <property type="protein sequence ID" value="MCM6762766.1"/>
    <property type="molecule type" value="Genomic_DNA"/>
</dbReference>
<comment type="caution">
    <text evidence="1">The sequence shown here is derived from an EMBL/GenBank/DDBJ whole genome shotgun (WGS) entry which is preliminary data.</text>
</comment>
<sequence>MRARQSVLPSLPAGEVLFLTSLPRRVDAVAAKRGALLSGAAMTVSGAQLALSGSAAEADARLVAVGQVASFELPDGALHRAAVAAVAPGKTSDERWTITLAPDPLSPEQIEQVKGTNVKVTISVGATAGEVLSVPVAALSAGPGGESRVEVVDGDPRDPAATTRLVSVTTGLAAAGAVEVSPVDGALAEGDLVVVGR</sequence>
<evidence type="ECO:0000313" key="1">
    <source>
        <dbReference type="EMBL" id="MCM6762766.1"/>
    </source>
</evidence>
<name>A0A9X2E1I8_9MICO</name>
<keyword evidence="2" id="KW-1185">Reference proteome</keyword>
<organism evidence="1 2">
    <name type="scientific">Rathayibacter rubneri</name>
    <dbReference type="NCBI Taxonomy" id="2950106"/>
    <lineage>
        <taxon>Bacteria</taxon>
        <taxon>Bacillati</taxon>
        <taxon>Actinomycetota</taxon>
        <taxon>Actinomycetes</taxon>
        <taxon>Micrococcales</taxon>
        <taxon>Microbacteriaceae</taxon>
        <taxon>Rathayibacter</taxon>
    </lineage>
</organism>
<gene>
    <name evidence="1" type="ORF">NB037_10100</name>
</gene>
<protein>
    <submittedName>
        <fullName evidence="1">Uncharacterized protein</fullName>
    </submittedName>
</protein>
<dbReference type="Proteomes" id="UP001155240">
    <property type="component" value="Unassembled WGS sequence"/>
</dbReference>
<proteinExistence type="predicted"/>
<dbReference type="RefSeq" id="WP_251945526.1">
    <property type="nucleotide sequence ID" value="NZ_JAMRYM010000037.1"/>
</dbReference>
<reference evidence="1" key="1">
    <citation type="submission" date="2022-06" db="EMBL/GenBank/DDBJ databases">
        <title>Whole genome shotgun sequencing (WGS) of Rathayibacter sp. ZW T2_19, isolated from stored onions (Allium cepa).</title>
        <authorList>
            <person name="Stoll D.A."/>
            <person name="Huch M."/>
        </authorList>
    </citation>
    <scope>NUCLEOTIDE SEQUENCE</scope>
    <source>
        <strain evidence="1">ZW T2_19</strain>
    </source>
</reference>
<accession>A0A9X2E1I8</accession>